<sequence>MFSAIKTELMLATVSTGVNPGIKPDMSAPWMDALRQVGGWILGSVIVALAIFGVIAVIVWIAGKVSGSGRTQEASLSTLLWILLGAAIVGGISGAIAWAGGIQLF</sequence>
<feature type="transmembrane region" description="Helical" evidence="1">
    <location>
        <begin position="74"/>
        <end position="99"/>
    </location>
</feature>
<protein>
    <submittedName>
        <fullName evidence="2">Uncharacterized protein</fullName>
    </submittedName>
</protein>
<accession>A0A1I7MT90</accession>
<dbReference type="Proteomes" id="UP000198881">
    <property type="component" value="Unassembled WGS sequence"/>
</dbReference>
<keyword evidence="1" id="KW-1133">Transmembrane helix</keyword>
<organism evidence="2 3">
    <name type="scientific">Micrococcus terreus</name>
    <dbReference type="NCBI Taxonomy" id="574650"/>
    <lineage>
        <taxon>Bacteria</taxon>
        <taxon>Bacillati</taxon>
        <taxon>Actinomycetota</taxon>
        <taxon>Actinomycetes</taxon>
        <taxon>Micrococcales</taxon>
        <taxon>Micrococcaceae</taxon>
        <taxon>Micrococcus</taxon>
    </lineage>
</organism>
<dbReference type="STRING" id="574650.SAMN04487966_12111"/>
<dbReference type="OrthoDB" id="4808078at2"/>
<gene>
    <name evidence="2" type="ORF">SAMN04487966_12111</name>
</gene>
<dbReference type="RefSeq" id="WP_091699707.1">
    <property type="nucleotide sequence ID" value="NZ_FPCG01000021.1"/>
</dbReference>
<feature type="transmembrane region" description="Helical" evidence="1">
    <location>
        <begin position="40"/>
        <end position="62"/>
    </location>
</feature>
<keyword evidence="3" id="KW-1185">Reference proteome</keyword>
<dbReference type="AlphaFoldDB" id="A0A1I7MT90"/>
<evidence type="ECO:0000256" key="1">
    <source>
        <dbReference type="SAM" id="Phobius"/>
    </source>
</evidence>
<name>A0A1I7MT90_9MICC</name>
<dbReference type="EMBL" id="FPCG01000021">
    <property type="protein sequence ID" value="SFV25134.1"/>
    <property type="molecule type" value="Genomic_DNA"/>
</dbReference>
<proteinExistence type="predicted"/>
<keyword evidence="1" id="KW-0812">Transmembrane</keyword>
<keyword evidence="1" id="KW-0472">Membrane</keyword>
<evidence type="ECO:0000313" key="2">
    <source>
        <dbReference type="EMBL" id="SFV25134.1"/>
    </source>
</evidence>
<reference evidence="2 3" key="1">
    <citation type="submission" date="2016-10" db="EMBL/GenBank/DDBJ databases">
        <authorList>
            <person name="de Groot N.N."/>
        </authorList>
    </citation>
    <scope>NUCLEOTIDE SEQUENCE [LARGE SCALE GENOMIC DNA]</scope>
    <source>
        <strain evidence="2 3">CGMCC 1.7054</strain>
    </source>
</reference>
<evidence type="ECO:0000313" key="3">
    <source>
        <dbReference type="Proteomes" id="UP000198881"/>
    </source>
</evidence>